<reference evidence="1 2" key="1">
    <citation type="submission" date="2024-04" db="EMBL/GenBank/DDBJ databases">
        <title>Draft genome sequence of a multidrug-resistant Enterobacter quasihormaechei Hakim RU_CBWE strain isolated from pond surface water at the University of Rajshahi in Bangladesh.</title>
        <authorList>
            <person name="Raihan J."/>
            <person name="Islam M.S."/>
            <person name="Khan M.U."/>
            <person name="Romance M."/>
            <person name="Haque M.H."/>
        </authorList>
    </citation>
    <scope>NUCLEOTIDE SEQUENCE [LARGE SCALE GENOMIC DNA]</scope>
    <source>
        <strain evidence="1 2">Hakim RU_CBWE</strain>
    </source>
</reference>
<comment type="caution">
    <text evidence="1">The sequence shown here is derived from an EMBL/GenBank/DDBJ whole genome shotgun (WGS) entry which is preliminary data.</text>
</comment>
<accession>A0ABU9PLG4</accession>
<dbReference type="RefSeq" id="WP_342698284.1">
    <property type="nucleotide sequence ID" value="NZ_JBCGUG010000017.1"/>
</dbReference>
<dbReference type="Proteomes" id="UP001490940">
    <property type="component" value="Unassembled WGS sequence"/>
</dbReference>
<name>A0ABU9PLG4_9ENTR</name>
<evidence type="ECO:0000313" key="1">
    <source>
        <dbReference type="EMBL" id="MEM0706510.1"/>
    </source>
</evidence>
<evidence type="ECO:0008006" key="3">
    <source>
        <dbReference type="Google" id="ProtNLM"/>
    </source>
</evidence>
<gene>
    <name evidence="1" type="ORF">AAGT82_19090</name>
</gene>
<organism evidence="1 2">
    <name type="scientific">Enterobacter quasihormaechei</name>
    <dbReference type="NCBI Taxonomy" id="2529382"/>
    <lineage>
        <taxon>Bacteria</taxon>
        <taxon>Pseudomonadati</taxon>
        <taxon>Pseudomonadota</taxon>
        <taxon>Gammaproteobacteria</taxon>
        <taxon>Enterobacterales</taxon>
        <taxon>Enterobacteriaceae</taxon>
        <taxon>Enterobacter</taxon>
    </lineage>
</organism>
<dbReference type="EMBL" id="JBCGUG010000017">
    <property type="protein sequence ID" value="MEM0706510.1"/>
    <property type="molecule type" value="Genomic_DNA"/>
</dbReference>
<keyword evidence="2" id="KW-1185">Reference proteome</keyword>
<protein>
    <recommendedName>
        <fullName evidence="3">Competence protein</fullName>
    </recommendedName>
</protein>
<sequence length="220" mass="25369">MSFSAIDPKSGKLQPVKWFEEHNVRAGICSVCGDAVDIKADRTVQTRAHFAHAKGSPCPTVTRNRTRYENLGASRYDDEQAKHLRNAVSTNVYEIYLNFQALSEGSKVKDFKDALKKADELRVWRYAGLTLPFVPYILLTLVDQFNKKDSPFRKDDFFFILPSEIRSYDDLWIKPYVKKKIIKISKKFEVLGEFPIRDSITPVLHPAWFEVSFDSLTKQV</sequence>
<evidence type="ECO:0000313" key="2">
    <source>
        <dbReference type="Proteomes" id="UP001490940"/>
    </source>
</evidence>
<proteinExistence type="predicted"/>